<organism evidence="1 2">
    <name type="scientific">Desulfoscipio geothermicus DSM 3669</name>
    <dbReference type="NCBI Taxonomy" id="1121426"/>
    <lineage>
        <taxon>Bacteria</taxon>
        <taxon>Bacillati</taxon>
        <taxon>Bacillota</taxon>
        <taxon>Clostridia</taxon>
        <taxon>Eubacteriales</taxon>
        <taxon>Desulfallaceae</taxon>
        <taxon>Desulfoscipio</taxon>
    </lineage>
</organism>
<protein>
    <submittedName>
        <fullName evidence="1">DNA-binding transcriptional regulator, FrmR family</fullName>
    </submittedName>
</protein>
<keyword evidence="1" id="KW-0238">DNA-binding</keyword>
<dbReference type="PANTHER" id="PTHR33677">
    <property type="entry name" value="TRANSCRIPTIONAL REPRESSOR FRMR-RELATED"/>
    <property type="match status" value="1"/>
</dbReference>
<evidence type="ECO:0000313" key="2">
    <source>
        <dbReference type="Proteomes" id="UP000199584"/>
    </source>
</evidence>
<dbReference type="InterPro" id="IPR003735">
    <property type="entry name" value="Metal_Tscrpt_repr"/>
</dbReference>
<dbReference type="Proteomes" id="UP000199584">
    <property type="component" value="Unassembled WGS sequence"/>
</dbReference>
<dbReference type="InterPro" id="IPR038390">
    <property type="entry name" value="Metal_Tscrpt_repr_sf"/>
</dbReference>
<dbReference type="EMBL" id="FOYM01000018">
    <property type="protein sequence ID" value="SFR09260.1"/>
    <property type="molecule type" value="Genomic_DNA"/>
</dbReference>
<dbReference type="RefSeq" id="WP_281246371.1">
    <property type="nucleotide sequence ID" value="NZ_FOYM01000018.1"/>
</dbReference>
<dbReference type="GO" id="GO:0003677">
    <property type="term" value="F:DNA binding"/>
    <property type="evidence" value="ECO:0007669"/>
    <property type="project" value="UniProtKB-KW"/>
</dbReference>
<reference evidence="2" key="1">
    <citation type="submission" date="2016-10" db="EMBL/GenBank/DDBJ databases">
        <authorList>
            <person name="Varghese N."/>
            <person name="Submissions S."/>
        </authorList>
    </citation>
    <scope>NUCLEOTIDE SEQUENCE [LARGE SCALE GENOMIC DNA]</scope>
    <source>
        <strain evidence="2">DSM 3669</strain>
    </source>
</reference>
<dbReference type="CDD" id="cd10148">
    <property type="entry name" value="CsoR-like_DUF156"/>
    <property type="match status" value="1"/>
</dbReference>
<sequence length="87" mass="10078">MQGDKKELMSRLKRIEGQIRGIQKMIEEDRYCIDVLYQVSASRAALKKIGLLMIRNHTRVCVSNAIKQEHGEEAIAELMQLLDKFMD</sequence>
<evidence type="ECO:0000313" key="1">
    <source>
        <dbReference type="EMBL" id="SFR09260.1"/>
    </source>
</evidence>
<dbReference type="GO" id="GO:0046872">
    <property type="term" value="F:metal ion binding"/>
    <property type="evidence" value="ECO:0007669"/>
    <property type="project" value="InterPro"/>
</dbReference>
<dbReference type="STRING" id="39060.SAMN05660706_11839"/>
<gene>
    <name evidence="1" type="ORF">SAMN05660706_11839</name>
</gene>
<accession>A0A1I6DUS6</accession>
<dbReference type="Pfam" id="PF02583">
    <property type="entry name" value="Trns_repr_metal"/>
    <property type="match status" value="1"/>
</dbReference>
<dbReference type="Gene3D" id="1.20.58.1000">
    <property type="entry name" value="Metal-sensitive repressor, helix protomer"/>
    <property type="match status" value="1"/>
</dbReference>
<dbReference type="GO" id="GO:0045892">
    <property type="term" value="P:negative regulation of DNA-templated transcription"/>
    <property type="evidence" value="ECO:0007669"/>
    <property type="project" value="UniProtKB-ARBA"/>
</dbReference>
<keyword evidence="2" id="KW-1185">Reference proteome</keyword>
<proteinExistence type="predicted"/>
<name>A0A1I6DUS6_9FIRM</name>
<dbReference type="AlphaFoldDB" id="A0A1I6DUS6"/>
<dbReference type="PANTHER" id="PTHR33677:SF3">
    <property type="entry name" value="COPPER-SENSING TRANSCRIPTIONAL REPRESSOR RICR"/>
    <property type="match status" value="1"/>
</dbReference>